<evidence type="ECO:0000313" key="2">
    <source>
        <dbReference type="Proteomes" id="UP000053105"/>
    </source>
</evidence>
<keyword evidence="2" id="KW-1185">Reference proteome</keyword>
<dbReference type="EMBL" id="KQ435915">
    <property type="protein sequence ID" value="KOX68833.1"/>
    <property type="molecule type" value="Genomic_DNA"/>
</dbReference>
<evidence type="ECO:0000313" key="1">
    <source>
        <dbReference type="EMBL" id="KOX68833.1"/>
    </source>
</evidence>
<dbReference type="AlphaFoldDB" id="A0A0M8ZSP7"/>
<dbReference type="Proteomes" id="UP000053105">
    <property type="component" value="Unassembled WGS sequence"/>
</dbReference>
<protein>
    <submittedName>
        <fullName evidence="1">Uncharacterized protein</fullName>
    </submittedName>
</protein>
<accession>A0A0M8ZSP7</accession>
<proteinExistence type="predicted"/>
<gene>
    <name evidence="1" type="ORF">WN51_07001</name>
</gene>
<organism evidence="1 2">
    <name type="scientific">Melipona quadrifasciata</name>
    <dbReference type="NCBI Taxonomy" id="166423"/>
    <lineage>
        <taxon>Eukaryota</taxon>
        <taxon>Metazoa</taxon>
        <taxon>Ecdysozoa</taxon>
        <taxon>Arthropoda</taxon>
        <taxon>Hexapoda</taxon>
        <taxon>Insecta</taxon>
        <taxon>Pterygota</taxon>
        <taxon>Neoptera</taxon>
        <taxon>Endopterygota</taxon>
        <taxon>Hymenoptera</taxon>
        <taxon>Apocrita</taxon>
        <taxon>Aculeata</taxon>
        <taxon>Apoidea</taxon>
        <taxon>Anthophila</taxon>
        <taxon>Apidae</taxon>
        <taxon>Melipona</taxon>
    </lineage>
</organism>
<name>A0A0M8ZSP7_9HYME</name>
<sequence>MRKDISNVYVRESSIFPPPTPLYLGRGAWNLREAGLRHPQRVRRNGFRGAAYYVRVRRLPQPSTSHVTGFRVGALKKYIQLPRSKRFDSVNLVKRSHLT</sequence>
<reference evidence="1 2" key="1">
    <citation type="submission" date="2015-07" db="EMBL/GenBank/DDBJ databases">
        <title>The genome of Melipona quadrifasciata.</title>
        <authorList>
            <person name="Pan H."/>
            <person name="Kapheim K."/>
        </authorList>
    </citation>
    <scope>NUCLEOTIDE SEQUENCE [LARGE SCALE GENOMIC DNA]</scope>
    <source>
        <strain evidence="1">0111107301</strain>
        <tissue evidence="1">Whole body</tissue>
    </source>
</reference>